<dbReference type="AlphaFoldDB" id="D5UXF5"/>
<evidence type="ECO:0000256" key="1">
    <source>
        <dbReference type="ARBA" id="ARBA00002994"/>
    </source>
</evidence>
<dbReference type="KEGG" id="tpr:Tpau_1419"/>
<keyword evidence="3" id="KW-0276">Fatty acid metabolism</keyword>
<gene>
    <name evidence="8" type="ordered locus">Tpau_1419</name>
</gene>
<dbReference type="EMBL" id="CP001966">
    <property type="protein sequence ID" value="ADG78047.1"/>
    <property type="molecule type" value="Genomic_DNA"/>
</dbReference>
<keyword evidence="4" id="KW-0456">Lyase</keyword>
<keyword evidence="9" id="KW-1185">Reference proteome</keyword>
<dbReference type="PANTHER" id="PTHR11941:SF54">
    <property type="entry name" value="ENOYL-COA HYDRATASE, MITOCHONDRIAL"/>
    <property type="match status" value="1"/>
</dbReference>
<reference evidence="8 9" key="2">
    <citation type="journal article" date="2011" name="Stand. Genomic Sci.">
        <title>Complete genome sequence of Tsukamurella paurometabola type strain (no. 33).</title>
        <authorList>
            <person name="Munk A.C."/>
            <person name="Lapidus A."/>
            <person name="Lucas S."/>
            <person name="Nolan M."/>
            <person name="Tice H."/>
            <person name="Cheng J.F."/>
            <person name="Del Rio T.G."/>
            <person name="Goodwin L."/>
            <person name="Pitluck S."/>
            <person name="Liolios K."/>
            <person name="Huntemann M."/>
            <person name="Ivanova N."/>
            <person name="Mavromatis K."/>
            <person name="Mikhailova N."/>
            <person name="Pati A."/>
            <person name="Chen A."/>
            <person name="Palaniappan K."/>
            <person name="Tapia R."/>
            <person name="Han C."/>
            <person name="Land M."/>
            <person name="Hauser L."/>
            <person name="Chang Y.J."/>
            <person name="Jeffries C.D."/>
            <person name="Brettin T."/>
            <person name="Yasawong M."/>
            <person name="Brambilla E.M."/>
            <person name="Rohde M."/>
            <person name="Sikorski J."/>
            <person name="Goker M."/>
            <person name="Detter J.C."/>
            <person name="Woyke T."/>
            <person name="Bristow J."/>
            <person name="Eisen J.A."/>
            <person name="Markowitz V."/>
            <person name="Hugenholtz P."/>
            <person name="Kyrpides N.C."/>
            <person name="Klenk H.P."/>
        </authorList>
    </citation>
    <scope>NUCLEOTIDE SEQUENCE [LARGE SCALE GENOMIC DNA]</scope>
    <source>
        <strain evidence="9">ATCC 8368 / DSM 20162 / CCUG 35730 / CIP 100753 / JCM 10117 / KCTC 9821 / NBRC 16120 / NCIMB 702349 / NCTC 13040</strain>
    </source>
</reference>
<evidence type="ECO:0000256" key="2">
    <source>
        <dbReference type="ARBA" id="ARBA00005254"/>
    </source>
</evidence>
<evidence type="ECO:0000313" key="9">
    <source>
        <dbReference type="Proteomes" id="UP000001213"/>
    </source>
</evidence>
<dbReference type="Gene3D" id="1.10.12.10">
    <property type="entry name" value="Lyase 2-enoyl-coa Hydratase, Chain A, domain 2"/>
    <property type="match status" value="1"/>
</dbReference>
<dbReference type="InterPro" id="IPR001753">
    <property type="entry name" value="Enoyl-CoA_hydra/iso"/>
</dbReference>
<dbReference type="GO" id="GO:0006635">
    <property type="term" value="P:fatty acid beta-oxidation"/>
    <property type="evidence" value="ECO:0007669"/>
    <property type="project" value="TreeGrafter"/>
</dbReference>
<dbReference type="RefSeq" id="WP_013126085.1">
    <property type="nucleotide sequence ID" value="NC_014158.1"/>
</dbReference>
<evidence type="ECO:0000256" key="3">
    <source>
        <dbReference type="ARBA" id="ARBA00022832"/>
    </source>
</evidence>
<dbReference type="eggNOG" id="COG1024">
    <property type="taxonomic scope" value="Bacteria"/>
</dbReference>
<reference evidence="9" key="1">
    <citation type="submission" date="2010-03" db="EMBL/GenBank/DDBJ databases">
        <title>The complete chromosome of Tsukamurella paurometabola DSM 20162.</title>
        <authorList>
            <consortium name="US DOE Joint Genome Institute (JGI-PGF)"/>
            <person name="Lucas S."/>
            <person name="Copeland A."/>
            <person name="Lapidus A."/>
            <person name="Glavina del Rio T."/>
            <person name="Dalin E."/>
            <person name="Tice H."/>
            <person name="Bruce D."/>
            <person name="Goodwin L."/>
            <person name="Pitluck S."/>
            <person name="Kyrpides N."/>
            <person name="Mavromatis K."/>
            <person name="Ivanova N."/>
            <person name="Mikhailova N."/>
            <person name="Munk A.C."/>
            <person name="Brettin T."/>
            <person name="Detter J.C."/>
            <person name="Tapia R."/>
            <person name="Han C."/>
            <person name="Larimer F."/>
            <person name="Land M."/>
            <person name="Hauser L."/>
            <person name="Markowitz V."/>
            <person name="Cheng J.-F."/>
            <person name="Hugenholtz P."/>
            <person name="Woyke T."/>
            <person name="Wu D."/>
            <person name="Jando M."/>
            <person name="Brambilla E."/>
            <person name="Klenk H.-P."/>
            <person name="Eisen J.A."/>
        </authorList>
    </citation>
    <scope>NUCLEOTIDE SEQUENCE [LARGE SCALE GENOMIC DNA]</scope>
    <source>
        <strain evidence="9">ATCC 8368 / DSM 20162 / CCUG 35730 / CIP 100753 / JCM 10117 / KCTC 9821 / NBRC 16120 / NCIMB 702349 / NCTC 13040</strain>
    </source>
</reference>
<comment type="catalytic activity">
    <reaction evidence="6">
        <text>a 4-saturated-(3S)-3-hydroxyacyl-CoA = a (3E)-enoyl-CoA + H2O</text>
        <dbReference type="Rhea" id="RHEA:20724"/>
        <dbReference type="ChEBI" id="CHEBI:15377"/>
        <dbReference type="ChEBI" id="CHEBI:58521"/>
        <dbReference type="ChEBI" id="CHEBI:137480"/>
        <dbReference type="EC" id="4.2.1.17"/>
    </reaction>
</comment>
<proteinExistence type="inferred from homology"/>
<comment type="similarity">
    <text evidence="2 7">Belongs to the enoyl-CoA hydratase/isomerase family.</text>
</comment>
<protein>
    <submittedName>
        <fullName evidence="8">Enoyl-CoA hydratase/isomerase</fullName>
    </submittedName>
</protein>
<dbReference type="PANTHER" id="PTHR11941">
    <property type="entry name" value="ENOYL-COA HYDRATASE-RELATED"/>
    <property type="match status" value="1"/>
</dbReference>
<dbReference type="Proteomes" id="UP000001213">
    <property type="component" value="Chromosome"/>
</dbReference>
<dbReference type="InterPro" id="IPR018376">
    <property type="entry name" value="Enoyl-CoA_hyd/isom_CS"/>
</dbReference>
<dbReference type="InterPro" id="IPR014748">
    <property type="entry name" value="Enoyl-CoA_hydra_C"/>
</dbReference>
<dbReference type="STRING" id="521096.Tpau_1419"/>
<sequence length="266" mass="28312">MTEPILIERNGPVVTWTLNDPAARNPVSDEAVIAAIESAVADVNRDDTVRAVILTGAGSAFSSGGNIKHMRDREGMFGGAPAAQRQGYRHGIQRIPRAVYHCEVPTIAAVNGPAIGAGCDLTMMCDLRVASTRAVFAESFVKVGLIPGDGGAWLLPRIVGMARATKMAFTGESVDAKTALAWGMVSSVVEPDELLPAARDLAEQIAANPPQALRMTKRLLREGQHLSLDALLELSAAMQAIAHTTDDHREAVTAMLDKRPPEFTGR</sequence>
<dbReference type="HOGENOM" id="CLU_009834_7_2_11"/>
<organism evidence="8 9">
    <name type="scientific">Tsukamurella paurometabola (strain ATCC 8368 / DSM 20162 / CCUG 35730 / CIP 100753 / JCM 10117 / KCTC 9821 / NBRC 16120 / NCIMB 702349 / NCTC 13040)</name>
    <name type="common">Corynebacterium paurometabolum</name>
    <dbReference type="NCBI Taxonomy" id="521096"/>
    <lineage>
        <taxon>Bacteria</taxon>
        <taxon>Bacillati</taxon>
        <taxon>Actinomycetota</taxon>
        <taxon>Actinomycetes</taxon>
        <taxon>Mycobacteriales</taxon>
        <taxon>Tsukamurellaceae</taxon>
        <taxon>Tsukamurella</taxon>
    </lineage>
</organism>
<dbReference type="InterPro" id="IPR029045">
    <property type="entry name" value="ClpP/crotonase-like_dom_sf"/>
</dbReference>
<dbReference type="GO" id="GO:0004300">
    <property type="term" value="F:enoyl-CoA hydratase activity"/>
    <property type="evidence" value="ECO:0007669"/>
    <property type="project" value="UniProtKB-EC"/>
</dbReference>
<evidence type="ECO:0000313" key="8">
    <source>
        <dbReference type="EMBL" id="ADG78047.1"/>
    </source>
</evidence>
<evidence type="ECO:0000256" key="5">
    <source>
        <dbReference type="ARBA" id="ARBA00023709"/>
    </source>
</evidence>
<name>D5UXF5_TSUPD</name>
<evidence type="ECO:0000256" key="6">
    <source>
        <dbReference type="ARBA" id="ARBA00023717"/>
    </source>
</evidence>
<dbReference type="GO" id="GO:0016853">
    <property type="term" value="F:isomerase activity"/>
    <property type="evidence" value="ECO:0007669"/>
    <property type="project" value="UniProtKB-KW"/>
</dbReference>
<keyword evidence="3" id="KW-0443">Lipid metabolism</keyword>
<dbReference type="PROSITE" id="PS00166">
    <property type="entry name" value="ENOYL_COA_HYDRATASE"/>
    <property type="match status" value="1"/>
</dbReference>
<evidence type="ECO:0000256" key="4">
    <source>
        <dbReference type="ARBA" id="ARBA00023239"/>
    </source>
</evidence>
<accession>D5UXF5</accession>
<dbReference type="SUPFAM" id="SSF52096">
    <property type="entry name" value="ClpP/crotonase"/>
    <property type="match status" value="1"/>
</dbReference>
<keyword evidence="8" id="KW-0413">Isomerase</keyword>
<comment type="function">
    <text evidence="1">Could possibly oxidize fatty acids using specific components.</text>
</comment>
<dbReference type="NCBIfam" id="NF006699">
    <property type="entry name" value="PRK09245.1"/>
    <property type="match status" value="1"/>
</dbReference>
<dbReference type="Gene3D" id="3.90.226.10">
    <property type="entry name" value="2-enoyl-CoA Hydratase, Chain A, domain 1"/>
    <property type="match status" value="1"/>
</dbReference>
<evidence type="ECO:0000256" key="7">
    <source>
        <dbReference type="RuleBase" id="RU003707"/>
    </source>
</evidence>
<dbReference type="CDD" id="cd06558">
    <property type="entry name" value="crotonase-like"/>
    <property type="match status" value="1"/>
</dbReference>
<comment type="catalytic activity">
    <reaction evidence="5">
        <text>a (3S)-3-hydroxyacyl-CoA = a (2E)-enoyl-CoA + H2O</text>
        <dbReference type="Rhea" id="RHEA:16105"/>
        <dbReference type="ChEBI" id="CHEBI:15377"/>
        <dbReference type="ChEBI" id="CHEBI:57318"/>
        <dbReference type="ChEBI" id="CHEBI:58856"/>
        <dbReference type="EC" id="4.2.1.17"/>
    </reaction>
</comment>
<dbReference type="Pfam" id="PF00378">
    <property type="entry name" value="ECH_1"/>
    <property type="match status" value="1"/>
</dbReference>